<dbReference type="Gene3D" id="3.40.630.10">
    <property type="entry name" value="Zn peptidases"/>
    <property type="match status" value="1"/>
</dbReference>
<keyword evidence="5" id="KW-1185">Reference proteome</keyword>
<dbReference type="SUPFAM" id="SSF52317">
    <property type="entry name" value="Class I glutamine amidotransferase-like"/>
    <property type="match status" value="1"/>
</dbReference>
<reference evidence="4 5" key="1">
    <citation type="submission" date="2019-03" db="EMBL/GenBank/DDBJ databases">
        <title>Genomic Encyclopedia of Type Strains, Phase IV (KMG-IV): sequencing the most valuable type-strain genomes for metagenomic binning, comparative biology and taxonomic classification.</title>
        <authorList>
            <person name="Goeker M."/>
        </authorList>
    </citation>
    <scope>NUCLEOTIDE SEQUENCE [LARGE SCALE GENOMIC DNA]</scope>
    <source>
        <strain evidence="4 5">DSM 2132</strain>
    </source>
</reference>
<dbReference type="Proteomes" id="UP000295399">
    <property type="component" value="Unassembled WGS sequence"/>
</dbReference>
<dbReference type="GO" id="GO:0008270">
    <property type="term" value="F:zinc ion binding"/>
    <property type="evidence" value="ECO:0007669"/>
    <property type="project" value="InterPro"/>
</dbReference>
<dbReference type="InterPro" id="IPR029062">
    <property type="entry name" value="Class_I_gatase-like"/>
</dbReference>
<sequence length="897" mass="97674">MRAIRPVLMALAALAVVWTGPAGRAVDADFYFPGADYDPAVPTLERVIGHAVGEDITKPGEVLTYLRALAEARPDSMRIVRYAESWEGRPLVYAIIAKPETMARLDAIRADIQKVADPRKTDGRAAAKLIETLPATTWLSYAVHGNEISSTDAAVLTAYHLLASRGDERVTQILDNSIVFIDPMQNPDGRARFIHTFEQALGLEPMADRRIAEHDEPWPGGRGNHYLFDLNRDWIALTQPETRGKVAALLDWLPLSYVDAHEMGGDSTYYFAPSAEPINLHQPRSLRENKTLISKNTAAWFDRFGIDYFTREVFDSFYPGYGDTWPSYYGSLSQTYEQASARGLVFRQDDGDLLTYAEGVRNHFLASLSAAEVTSRNRARFWDAFYDFRLSAVEEGRSEDVRSFVLPAGPQADVLAALIAEQGIEVGRATADFRACRVSYPAGSYVVDLAQPQKRLARVLLDRDIPVDDEFMVEQQRRRAKGLEVEMYDVTAWSLPLLLGAEAVACGQSVDADTVAVDGATVPPGTVANLDARVAFLVPWGGEGASKLLGRALADGLSVMSTDLAFTHDERGYPRGTLIFKTEDNAADLPQRLARLAAETGANVIGVDSSWVTEGPNFGSRNVRTMKAPRVAIAWDDGTSSYSAGNTRYVLERRYGYPVAPLRVSTIARAGLEGYDVLILPSQGWVSYGQVGGERLAGVLRDFVGRGGVVIGLGAANRFLGDPEMQLMGLRREIAAKDEEAAKATDNADDAARAPGTEIADAAGYDRAVTPDEPAPERLPGAILRAEADPDHWMAAGLGDTVHALVEGRDIYAPLTRDQGTNVVRFVGADAIVASGVVWDESAKQLAYKPLMAVEPAGRGYMVAITQDIAVRGYQRGLDLLLVNAVFRGAAHARPLP</sequence>
<organism evidence="4 5">
    <name type="scientific">Rhodothalassium salexigens DSM 2132</name>
    <dbReference type="NCBI Taxonomy" id="1188247"/>
    <lineage>
        <taxon>Bacteria</taxon>
        <taxon>Pseudomonadati</taxon>
        <taxon>Pseudomonadota</taxon>
        <taxon>Alphaproteobacteria</taxon>
        <taxon>Rhodothalassiales</taxon>
        <taxon>Rhodothalassiaceae</taxon>
        <taxon>Rhodothalassium</taxon>
    </lineage>
</organism>
<proteinExistence type="inferred from homology"/>
<keyword evidence="2" id="KW-0732">Signal</keyword>
<evidence type="ECO:0000256" key="2">
    <source>
        <dbReference type="SAM" id="SignalP"/>
    </source>
</evidence>
<dbReference type="InParanoid" id="A0A4R2PF14"/>
<dbReference type="PROSITE" id="PS52035">
    <property type="entry name" value="PEPTIDASE_M14"/>
    <property type="match status" value="1"/>
</dbReference>
<dbReference type="GO" id="GO:0004181">
    <property type="term" value="F:metallocarboxypeptidase activity"/>
    <property type="evidence" value="ECO:0007669"/>
    <property type="project" value="InterPro"/>
</dbReference>
<dbReference type="AlphaFoldDB" id="A0A4R2PF14"/>
<dbReference type="InterPro" id="IPR000834">
    <property type="entry name" value="Peptidase_M14"/>
</dbReference>
<comment type="caution">
    <text evidence="1">Lacks conserved residue(s) required for the propagation of feature annotation.</text>
</comment>
<comment type="similarity">
    <text evidence="1">Belongs to the peptidase M14 family.</text>
</comment>
<protein>
    <submittedName>
        <fullName evidence="4">Zinc carboxypeptidase</fullName>
    </submittedName>
</protein>
<keyword evidence="4" id="KW-0121">Carboxypeptidase</keyword>
<accession>A0A4R2PF14</accession>
<feature type="signal peptide" evidence="2">
    <location>
        <begin position="1"/>
        <end position="24"/>
    </location>
</feature>
<dbReference type="OrthoDB" id="9767214at2"/>
<comment type="caution">
    <text evidence="4">The sequence shown here is derived from an EMBL/GenBank/DDBJ whole genome shotgun (WGS) entry which is preliminary data.</text>
</comment>
<dbReference type="GO" id="GO:0006508">
    <property type="term" value="P:proteolysis"/>
    <property type="evidence" value="ECO:0007669"/>
    <property type="project" value="InterPro"/>
</dbReference>
<dbReference type="SUPFAM" id="SSF53187">
    <property type="entry name" value="Zn-dependent exopeptidases"/>
    <property type="match status" value="1"/>
</dbReference>
<keyword evidence="4" id="KW-0378">Hydrolase</keyword>
<name>A0A4R2PF14_RHOSA</name>
<dbReference type="EMBL" id="SLXO01000006">
    <property type="protein sequence ID" value="TCP33883.1"/>
    <property type="molecule type" value="Genomic_DNA"/>
</dbReference>
<evidence type="ECO:0000259" key="3">
    <source>
        <dbReference type="PROSITE" id="PS52035"/>
    </source>
</evidence>
<evidence type="ECO:0000313" key="4">
    <source>
        <dbReference type="EMBL" id="TCP33883.1"/>
    </source>
</evidence>
<evidence type="ECO:0000313" key="5">
    <source>
        <dbReference type="Proteomes" id="UP000295399"/>
    </source>
</evidence>
<keyword evidence="4" id="KW-0645">Protease</keyword>
<feature type="domain" description="Peptidase M14" evidence="3">
    <location>
        <begin position="55"/>
        <end position="396"/>
    </location>
</feature>
<feature type="chain" id="PRO_5020838158" evidence="2">
    <location>
        <begin position="25"/>
        <end position="897"/>
    </location>
</feature>
<dbReference type="RefSeq" id="WP_132708550.1">
    <property type="nucleotide sequence ID" value="NZ_JACIGF010000006.1"/>
</dbReference>
<gene>
    <name evidence="4" type="ORF">EV659_10641</name>
</gene>
<evidence type="ECO:0000256" key="1">
    <source>
        <dbReference type="PROSITE-ProRule" id="PRU01379"/>
    </source>
</evidence>
<dbReference type="Pfam" id="PF00246">
    <property type="entry name" value="Peptidase_M14"/>
    <property type="match status" value="1"/>
</dbReference>